<dbReference type="Proteomes" id="UP000242444">
    <property type="component" value="Unassembled WGS sequence"/>
</dbReference>
<dbReference type="OrthoDB" id="7584480at2"/>
<protein>
    <submittedName>
        <fullName evidence="2">MbtH family protein</fullName>
    </submittedName>
</protein>
<evidence type="ECO:0000259" key="1">
    <source>
        <dbReference type="SMART" id="SM00923"/>
    </source>
</evidence>
<dbReference type="InterPro" id="IPR037407">
    <property type="entry name" value="MLP_fam"/>
</dbReference>
<dbReference type="SMART" id="SM00923">
    <property type="entry name" value="MbtH"/>
    <property type="match status" value="1"/>
</dbReference>
<reference evidence="2 3" key="1">
    <citation type="submission" date="2017-07" db="EMBL/GenBank/DDBJ databases">
        <title>Amycolatopsis antarcticus sp. nov., isolated from the surface of an Antarcticus brown macroalga.</title>
        <authorList>
            <person name="Wang J."/>
            <person name="Leiva S."/>
            <person name="Huang J."/>
            <person name="Huang Y."/>
        </authorList>
    </citation>
    <scope>NUCLEOTIDE SEQUENCE [LARGE SCALE GENOMIC DNA]</scope>
    <source>
        <strain evidence="2 3">AU-G6</strain>
    </source>
</reference>
<name>A0A263D1C5_9PSEU</name>
<evidence type="ECO:0000313" key="2">
    <source>
        <dbReference type="EMBL" id="OZM71145.1"/>
    </source>
</evidence>
<dbReference type="EMBL" id="NKYE01000015">
    <property type="protein sequence ID" value="OZM71145.1"/>
    <property type="molecule type" value="Genomic_DNA"/>
</dbReference>
<dbReference type="InParanoid" id="A0A263D1C5"/>
<dbReference type="PANTHER" id="PTHR38444">
    <property type="entry name" value="ENTEROBACTIN BIOSYNTHESIS PROTEIN YBDZ"/>
    <property type="match status" value="1"/>
</dbReference>
<dbReference type="RefSeq" id="WP_094864765.1">
    <property type="nucleotide sequence ID" value="NZ_NKYE01000015.1"/>
</dbReference>
<proteinExistence type="predicted"/>
<comment type="caution">
    <text evidence="2">The sequence shown here is derived from an EMBL/GenBank/DDBJ whole genome shotgun (WGS) entry which is preliminary data.</text>
</comment>
<dbReference type="Pfam" id="PF03621">
    <property type="entry name" value="MbtH"/>
    <property type="match status" value="1"/>
</dbReference>
<feature type="domain" description="MbtH-like" evidence="1">
    <location>
        <begin position="1"/>
        <end position="51"/>
    </location>
</feature>
<organism evidence="2 3">
    <name type="scientific">Amycolatopsis antarctica</name>
    <dbReference type="NCBI Taxonomy" id="1854586"/>
    <lineage>
        <taxon>Bacteria</taxon>
        <taxon>Bacillati</taxon>
        <taxon>Actinomycetota</taxon>
        <taxon>Actinomycetes</taxon>
        <taxon>Pseudonocardiales</taxon>
        <taxon>Pseudonocardiaceae</taxon>
        <taxon>Amycolatopsis</taxon>
    </lineage>
</organism>
<gene>
    <name evidence="2" type="ORF">CFN78_22060</name>
</gene>
<dbReference type="GO" id="GO:0005829">
    <property type="term" value="C:cytosol"/>
    <property type="evidence" value="ECO:0007669"/>
    <property type="project" value="TreeGrafter"/>
</dbReference>
<evidence type="ECO:0000313" key="3">
    <source>
        <dbReference type="Proteomes" id="UP000242444"/>
    </source>
</evidence>
<dbReference type="InterPro" id="IPR005153">
    <property type="entry name" value="MbtH-like_dom"/>
</dbReference>
<dbReference type="SUPFAM" id="SSF160582">
    <property type="entry name" value="MbtH-like"/>
    <property type="match status" value="1"/>
</dbReference>
<keyword evidence="3" id="KW-1185">Reference proteome</keyword>
<dbReference type="Gene3D" id="3.90.820.10">
    <property type="entry name" value="Structural Genomics, Unknown Function 30-nov-00 1gh9 Mol_id"/>
    <property type="match status" value="1"/>
</dbReference>
<accession>A0A263D1C5</accession>
<dbReference type="GO" id="GO:0019290">
    <property type="term" value="P:siderophore biosynthetic process"/>
    <property type="evidence" value="ECO:0007669"/>
    <property type="project" value="TreeGrafter"/>
</dbReference>
<dbReference type="PANTHER" id="PTHR38444:SF1">
    <property type="entry name" value="ENTEROBACTIN BIOSYNTHESIS PROTEIN YBDZ"/>
    <property type="match status" value="1"/>
</dbReference>
<dbReference type="AlphaFoldDB" id="A0A263D1C5"/>
<sequence>MPETTAQPRFKVVLNDEEQYSIWPADRDNPLGWRDEGVSGTREECLEHVERVWTDLRPRSVRERMAAR</sequence>
<dbReference type="InterPro" id="IPR038020">
    <property type="entry name" value="MbtH-like_sf"/>
</dbReference>